<accession>A0AAF1APH1</accession>
<evidence type="ECO:0000313" key="3">
    <source>
        <dbReference type="EMBL" id="WOG87601.1"/>
    </source>
</evidence>
<sequence>MLHEKATQKLSIVKSEGNSEGHHTMSSTTNDLPDTYEDYLLDAEYLECGTDMNPVPSRGHSTENLHLDQQCKDSSLSHCNVMYEGWCTSSKLVSEANENSFSPNKMTVDERISVSSEEDMILTSASNPLTGVFNFRTKPRSRHMRRYRHTNSNYLKTFSVEDTCFSSSVPDMKEKVIVNVVRGKYKPAQQRYTSRSIAKSSRFSSRTCEYSAVSKDMIRPKKSVRQCPREGLRPRVLIHGSGKKNSEAASTGVLSGVPLEQRSMEKGNEFEDSADSVSAGSDVDFNIGLCSVESQETSSEGSFLSAAKTHKSNNSKRQRHIPWSHEEVLQLVNGVSKHGVGKWTDIKKVSFPLSPHRSAVDLKDKWRNLVRASCRFSERKKRVGKGKYWETQYLPDDILHRVKELSCIYPYPRERNFKVSQNVGFSANVSVQNCDKFMPFSMTLKV</sequence>
<dbReference type="SMART" id="SM00717">
    <property type="entry name" value="SANT"/>
    <property type="match status" value="1"/>
</dbReference>
<feature type="domain" description="Myb-like" evidence="2">
    <location>
        <begin position="319"/>
        <end position="372"/>
    </location>
</feature>
<keyword evidence="4" id="KW-1185">Reference proteome</keyword>
<dbReference type="InterPro" id="IPR009057">
    <property type="entry name" value="Homeodomain-like_sf"/>
</dbReference>
<proteinExistence type="predicted"/>
<evidence type="ECO:0000259" key="2">
    <source>
        <dbReference type="SMART" id="SM00717"/>
    </source>
</evidence>
<dbReference type="SUPFAM" id="SSF46689">
    <property type="entry name" value="Homeodomain-like"/>
    <property type="match status" value="1"/>
</dbReference>
<dbReference type="Gene3D" id="1.10.246.220">
    <property type="match status" value="1"/>
</dbReference>
<dbReference type="Pfam" id="PF00249">
    <property type="entry name" value="Myb_DNA-binding"/>
    <property type="match status" value="1"/>
</dbReference>
<dbReference type="InterPro" id="IPR001005">
    <property type="entry name" value="SANT/Myb"/>
</dbReference>
<reference evidence="3" key="2">
    <citation type="submission" date="2022-03" db="EMBL/GenBank/DDBJ databases">
        <title>Draft title - Genomic analysis of global carrot germplasm unveils the trajectory of domestication and the origin of high carotenoid orange carrot.</title>
        <authorList>
            <person name="Iorizzo M."/>
            <person name="Ellison S."/>
            <person name="Senalik D."/>
            <person name="Macko-Podgorni A."/>
            <person name="Grzebelus D."/>
            <person name="Bostan H."/>
            <person name="Rolling W."/>
            <person name="Curaba J."/>
            <person name="Simon P."/>
        </authorList>
    </citation>
    <scope>NUCLEOTIDE SEQUENCE</scope>
    <source>
        <tissue evidence="3">Leaf</tissue>
    </source>
</reference>
<dbReference type="Proteomes" id="UP000077755">
    <property type="component" value="Chromosome 2"/>
</dbReference>
<gene>
    <name evidence="3" type="ORF">DCAR_0206831</name>
</gene>
<name>A0AAF1APH1_DAUCS</name>
<dbReference type="AlphaFoldDB" id="A0AAF1APH1"/>
<dbReference type="PANTHER" id="PTHR47122:SF8">
    <property type="entry name" value="MYB-LIKE DOMAIN-CONTAINING PROTEIN"/>
    <property type="match status" value="1"/>
</dbReference>
<evidence type="ECO:0000256" key="1">
    <source>
        <dbReference type="SAM" id="MobiDB-lite"/>
    </source>
</evidence>
<protein>
    <recommendedName>
        <fullName evidence="2">Myb-like domain-containing protein</fullName>
    </recommendedName>
</protein>
<dbReference type="CDD" id="cd11660">
    <property type="entry name" value="SANT_TRF"/>
    <property type="match status" value="1"/>
</dbReference>
<dbReference type="EMBL" id="CP093344">
    <property type="protein sequence ID" value="WOG87601.1"/>
    <property type="molecule type" value="Genomic_DNA"/>
</dbReference>
<feature type="region of interest" description="Disordered" evidence="1">
    <location>
        <begin position="1"/>
        <end position="33"/>
    </location>
</feature>
<dbReference type="PANTHER" id="PTHR47122">
    <property type="entry name" value="MYB-LIKE DNA-BINDING DOMAIN CONTAINING PROTEIN, EXPRESSED"/>
    <property type="match status" value="1"/>
</dbReference>
<organism evidence="3 4">
    <name type="scientific">Daucus carota subsp. sativus</name>
    <name type="common">Carrot</name>
    <dbReference type="NCBI Taxonomy" id="79200"/>
    <lineage>
        <taxon>Eukaryota</taxon>
        <taxon>Viridiplantae</taxon>
        <taxon>Streptophyta</taxon>
        <taxon>Embryophyta</taxon>
        <taxon>Tracheophyta</taxon>
        <taxon>Spermatophyta</taxon>
        <taxon>Magnoliopsida</taxon>
        <taxon>eudicotyledons</taxon>
        <taxon>Gunneridae</taxon>
        <taxon>Pentapetalae</taxon>
        <taxon>asterids</taxon>
        <taxon>campanulids</taxon>
        <taxon>Apiales</taxon>
        <taxon>Apiaceae</taxon>
        <taxon>Apioideae</taxon>
        <taxon>Scandiceae</taxon>
        <taxon>Daucinae</taxon>
        <taxon>Daucus</taxon>
        <taxon>Daucus sect. Daucus</taxon>
    </lineage>
</organism>
<evidence type="ECO:0000313" key="4">
    <source>
        <dbReference type="Proteomes" id="UP000077755"/>
    </source>
</evidence>
<reference evidence="3" key="1">
    <citation type="journal article" date="2016" name="Nat. Genet.">
        <title>A high-quality carrot genome assembly provides new insights into carotenoid accumulation and asterid genome evolution.</title>
        <authorList>
            <person name="Iorizzo M."/>
            <person name="Ellison S."/>
            <person name="Senalik D."/>
            <person name="Zeng P."/>
            <person name="Satapoomin P."/>
            <person name="Huang J."/>
            <person name="Bowman M."/>
            <person name="Iovene M."/>
            <person name="Sanseverino W."/>
            <person name="Cavagnaro P."/>
            <person name="Yildiz M."/>
            <person name="Macko-Podgorni A."/>
            <person name="Moranska E."/>
            <person name="Grzebelus E."/>
            <person name="Grzebelus D."/>
            <person name="Ashrafi H."/>
            <person name="Zheng Z."/>
            <person name="Cheng S."/>
            <person name="Spooner D."/>
            <person name="Van Deynze A."/>
            <person name="Simon P."/>
        </authorList>
    </citation>
    <scope>NUCLEOTIDE SEQUENCE</scope>
    <source>
        <tissue evidence="3">Leaf</tissue>
    </source>
</reference>